<feature type="transmembrane region" description="Helical" evidence="1">
    <location>
        <begin position="41"/>
        <end position="60"/>
    </location>
</feature>
<keyword evidence="3" id="KW-1185">Reference proteome</keyword>
<dbReference type="AlphaFoldDB" id="A0A1I4APP0"/>
<keyword evidence="1" id="KW-1133">Transmembrane helix</keyword>
<name>A0A1I4APP0_9PROT</name>
<dbReference type="STRING" id="1123062.SAMN02745775_10454"/>
<reference evidence="2 3" key="1">
    <citation type="submission" date="2016-10" db="EMBL/GenBank/DDBJ databases">
        <authorList>
            <person name="de Groot N.N."/>
        </authorList>
    </citation>
    <scope>NUCLEOTIDE SEQUENCE [LARGE SCALE GENOMIC DNA]</scope>
    <source>
        <strain evidence="2 3">DSM 19981</strain>
    </source>
</reference>
<sequence length="61" mass="6265">MDSGTLKLFAAIFLFSLPVLLGTPQLTGRRIGNHVVTKAEAQALTAIAGLALGVGYLLVVG</sequence>
<proteinExistence type="predicted"/>
<dbReference type="RefSeq" id="WP_092959976.1">
    <property type="nucleotide sequence ID" value="NZ_FOSQ01000004.1"/>
</dbReference>
<gene>
    <name evidence="2" type="ORF">SAMN02745775_10454</name>
</gene>
<evidence type="ECO:0000256" key="1">
    <source>
        <dbReference type="SAM" id="Phobius"/>
    </source>
</evidence>
<evidence type="ECO:0000313" key="2">
    <source>
        <dbReference type="EMBL" id="SFK58445.1"/>
    </source>
</evidence>
<accession>A0A1I4APP0</accession>
<keyword evidence="1" id="KW-0472">Membrane</keyword>
<organism evidence="2 3">
    <name type="scientific">Falsiroseomonas stagni DSM 19981</name>
    <dbReference type="NCBI Taxonomy" id="1123062"/>
    <lineage>
        <taxon>Bacteria</taxon>
        <taxon>Pseudomonadati</taxon>
        <taxon>Pseudomonadota</taxon>
        <taxon>Alphaproteobacteria</taxon>
        <taxon>Acetobacterales</taxon>
        <taxon>Roseomonadaceae</taxon>
        <taxon>Falsiroseomonas</taxon>
    </lineage>
</organism>
<dbReference type="Proteomes" id="UP000199473">
    <property type="component" value="Unassembled WGS sequence"/>
</dbReference>
<keyword evidence="1" id="KW-0812">Transmembrane</keyword>
<evidence type="ECO:0000313" key="3">
    <source>
        <dbReference type="Proteomes" id="UP000199473"/>
    </source>
</evidence>
<dbReference type="EMBL" id="FOSQ01000004">
    <property type="protein sequence ID" value="SFK58445.1"/>
    <property type="molecule type" value="Genomic_DNA"/>
</dbReference>
<protein>
    <submittedName>
        <fullName evidence="2">Uncharacterized protein</fullName>
    </submittedName>
</protein>